<evidence type="ECO:0000256" key="6">
    <source>
        <dbReference type="ARBA" id="ARBA00025581"/>
    </source>
</evidence>
<keyword evidence="10" id="KW-1185">Reference proteome</keyword>
<feature type="region of interest" description="Disordered" evidence="7">
    <location>
        <begin position="329"/>
        <end position="354"/>
    </location>
</feature>
<dbReference type="Proteomes" id="UP000834106">
    <property type="component" value="Chromosome 11"/>
</dbReference>
<feature type="domain" description="TFIIE beta" evidence="8">
    <location>
        <begin position="157"/>
        <end position="232"/>
    </location>
</feature>
<name>A0AAD1ZLI4_9LAMI</name>
<dbReference type="PROSITE" id="PS51351">
    <property type="entry name" value="TFIIE_BETA_C"/>
    <property type="match status" value="1"/>
</dbReference>
<dbReference type="GO" id="GO:0006367">
    <property type="term" value="P:transcription initiation at RNA polymerase II promoter"/>
    <property type="evidence" value="ECO:0007669"/>
    <property type="project" value="InterPro"/>
</dbReference>
<reference evidence="9" key="1">
    <citation type="submission" date="2023-05" db="EMBL/GenBank/DDBJ databases">
        <authorList>
            <person name="Huff M."/>
        </authorList>
    </citation>
    <scope>NUCLEOTIDE SEQUENCE</scope>
</reference>
<dbReference type="InterPro" id="IPR003166">
    <property type="entry name" value="TFIIE_bsu_DNA-bd"/>
</dbReference>
<keyword evidence="5" id="KW-0539">Nucleus</keyword>
<dbReference type="GO" id="GO:0001097">
    <property type="term" value="F:TFIIH-class transcription factor complex binding"/>
    <property type="evidence" value="ECO:0007669"/>
    <property type="project" value="TreeGrafter"/>
</dbReference>
<dbReference type="InterPro" id="IPR016656">
    <property type="entry name" value="TFIIE-bsu"/>
</dbReference>
<dbReference type="GO" id="GO:0005673">
    <property type="term" value="C:transcription factor TFIIE complex"/>
    <property type="evidence" value="ECO:0007669"/>
    <property type="project" value="InterPro"/>
</dbReference>
<keyword evidence="3" id="KW-0238">DNA-binding</keyword>
<gene>
    <name evidence="9" type="ORF">FPE_LOCUS19200</name>
</gene>
<keyword evidence="4" id="KW-0804">Transcription</keyword>
<keyword evidence="2" id="KW-0805">Transcription regulation</keyword>
<dbReference type="EMBL" id="OU503046">
    <property type="protein sequence ID" value="CAI9771770.1"/>
    <property type="molecule type" value="Genomic_DNA"/>
</dbReference>
<feature type="compositionally biased region" description="Low complexity" evidence="7">
    <location>
        <begin position="127"/>
        <end position="148"/>
    </location>
</feature>
<evidence type="ECO:0000256" key="3">
    <source>
        <dbReference type="ARBA" id="ARBA00023125"/>
    </source>
</evidence>
<organism evidence="9 10">
    <name type="scientific">Fraxinus pennsylvanica</name>
    <dbReference type="NCBI Taxonomy" id="56036"/>
    <lineage>
        <taxon>Eukaryota</taxon>
        <taxon>Viridiplantae</taxon>
        <taxon>Streptophyta</taxon>
        <taxon>Embryophyta</taxon>
        <taxon>Tracheophyta</taxon>
        <taxon>Spermatophyta</taxon>
        <taxon>Magnoliopsida</taxon>
        <taxon>eudicotyledons</taxon>
        <taxon>Gunneridae</taxon>
        <taxon>Pentapetalae</taxon>
        <taxon>asterids</taxon>
        <taxon>lamiids</taxon>
        <taxon>Lamiales</taxon>
        <taxon>Oleaceae</taxon>
        <taxon>Oleeae</taxon>
        <taxon>Fraxinus</taxon>
    </lineage>
</organism>
<comment type="subcellular location">
    <subcellularLocation>
        <location evidence="1">Nucleus</location>
    </subcellularLocation>
</comment>
<evidence type="ECO:0000256" key="7">
    <source>
        <dbReference type="SAM" id="MobiDB-lite"/>
    </source>
</evidence>
<dbReference type="PANTHER" id="PTHR12716:SF8">
    <property type="entry name" value="TRANSCRIPTION INITIATION FACTOR IIE SUBUNIT BETA"/>
    <property type="match status" value="1"/>
</dbReference>
<evidence type="ECO:0000256" key="1">
    <source>
        <dbReference type="ARBA" id="ARBA00004123"/>
    </source>
</evidence>
<evidence type="ECO:0000256" key="2">
    <source>
        <dbReference type="ARBA" id="ARBA00023015"/>
    </source>
</evidence>
<comment type="function">
    <text evidence="6">Recruits TFIIH to the initiation complex and stimulates the RNA polymerase II C-terminal domain kinase and DNA-dependent ATPase activities of TFIIH. Both TFIIH and TFIIE are required for promoter clearance by RNA polymerase.</text>
</comment>
<evidence type="ECO:0000313" key="9">
    <source>
        <dbReference type="EMBL" id="CAI9771770.1"/>
    </source>
</evidence>
<evidence type="ECO:0000259" key="8">
    <source>
        <dbReference type="PROSITE" id="PS51351"/>
    </source>
</evidence>
<dbReference type="PANTHER" id="PTHR12716">
    <property type="entry name" value="TRANSCRIPTION INITIATION FACTOR IIE, BETA SUBUNIT"/>
    <property type="match status" value="1"/>
</dbReference>
<protein>
    <recommendedName>
        <fullName evidence="8">TFIIE beta domain-containing protein</fullName>
    </recommendedName>
</protein>
<dbReference type="AlphaFoldDB" id="A0AAD1ZLI4"/>
<dbReference type="GO" id="GO:0003677">
    <property type="term" value="F:DNA binding"/>
    <property type="evidence" value="ECO:0007669"/>
    <property type="project" value="UniProtKB-KW"/>
</dbReference>
<proteinExistence type="predicted"/>
<evidence type="ECO:0000256" key="4">
    <source>
        <dbReference type="ARBA" id="ARBA00023163"/>
    </source>
</evidence>
<sequence>MRDGSGGHHRAVGNATARPWVRGIVGAATIYMASPQWDDYEFYLDGGLKIEHTTFMMILQIFTKNRHQIHEDFENAWFTKEMELVVISSQLLHHQNWKMASLQGSLTKFKKQQEKCQSTLTSIAAKSGSLKSTPSSTSSSANAKSPAPVKFSNDTERLQHINSIRKAPVGAQIKRVIHLLFETRQALTPEQINEACYVDTNANKAVFDSLRNNPKVSYDGKRFSYKSKHDLKDKNQLLVLIRKFPEGIAVIDLKDSYSNVMEDLQSLKASGQIWLLSNFDSQEDIAYPNDPRAVIKVDDDLKQLFRGIELPRDMIDIEKDLQKNGMKPATNTAKRRAKAQVHGITPKPKTKKKKHEISKRTKLTNAHLPELFKHLNVPGS</sequence>
<evidence type="ECO:0000313" key="10">
    <source>
        <dbReference type="Proteomes" id="UP000834106"/>
    </source>
</evidence>
<dbReference type="Pfam" id="PF18121">
    <property type="entry name" value="TFA2_Winged_2"/>
    <property type="match status" value="1"/>
</dbReference>
<dbReference type="InterPro" id="IPR040501">
    <property type="entry name" value="TFA2_Winged_2"/>
</dbReference>
<accession>A0AAD1ZLI4</accession>
<feature type="region of interest" description="Disordered" evidence="7">
    <location>
        <begin position="127"/>
        <end position="152"/>
    </location>
</feature>
<evidence type="ECO:0000256" key="5">
    <source>
        <dbReference type="ARBA" id="ARBA00023242"/>
    </source>
</evidence>